<dbReference type="InterPro" id="IPR020287">
    <property type="entry name" value="Tail_sheath_C"/>
</dbReference>
<evidence type="ECO:0000259" key="3">
    <source>
        <dbReference type="Pfam" id="PF04984"/>
    </source>
</evidence>
<dbReference type="InterPro" id="IPR035089">
    <property type="entry name" value="Phage_sheath_subtilisin"/>
</dbReference>
<evidence type="ECO:0000259" key="4">
    <source>
        <dbReference type="Pfam" id="PF17482"/>
    </source>
</evidence>
<organism evidence="5 6">
    <name type="scientific">Eiseniibacteriota bacterium</name>
    <dbReference type="NCBI Taxonomy" id="2212470"/>
    <lineage>
        <taxon>Bacteria</taxon>
        <taxon>Candidatus Eiseniibacteriota</taxon>
    </lineage>
</organism>
<name>A0A956NBW1_UNCEI</name>
<dbReference type="Pfam" id="PF17482">
    <property type="entry name" value="Phage_sheath_1C"/>
    <property type="match status" value="1"/>
</dbReference>
<evidence type="ECO:0000313" key="6">
    <source>
        <dbReference type="Proteomes" id="UP000739538"/>
    </source>
</evidence>
<dbReference type="Proteomes" id="UP000739538">
    <property type="component" value="Unassembled WGS sequence"/>
</dbReference>
<comment type="caution">
    <text evidence="5">The sequence shown here is derived from an EMBL/GenBank/DDBJ whole genome shotgun (WGS) entry which is preliminary data.</text>
</comment>
<dbReference type="PANTHER" id="PTHR35861">
    <property type="match status" value="1"/>
</dbReference>
<dbReference type="PANTHER" id="PTHR35861:SF1">
    <property type="entry name" value="PHAGE TAIL SHEATH PROTEIN"/>
    <property type="match status" value="1"/>
</dbReference>
<evidence type="ECO:0000313" key="5">
    <source>
        <dbReference type="EMBL" id="MCA9754755.1"/>
    </source>
</evidence>
<evidence type="ECO:0000256" key="2">
    <source>
        <dbReference type="SAM" id="SignalP"/>
    </source>
</evidence>
<gene>
    <name evidence="5" type="ORF">KDA27_03060</name>
</gene>
<reference evidence="5" key="1">
    <citation type="submission" date="2020-04" db="EMBL/GenBank/DDBJ databases">
        <authorList>
            <person name="Zhang T."/>
        </authorList>
    </citation>
    <scope>NUCLEOTIDE SEQUENCE</scope>
    <source>
        <strain evidence="5">HKST-UBA02</strain>
    </source>
</reference>
<dbReference type="Gene3D" id="3.40.50.11780">
    <property type="match status" value="1"/>
</dbReference>
<keyword evidence="2" id="KW-0732">Signal</keyword>
<comment type="similarity">
    <text evidence="1">Belongs to the myoviridae tail sheath protein family.</text>
</comment>
<accession>A0A956NBW1</accession>
<feature type="domain" description="Tail sheath protein subtilisin-like" evidence="3">
    <location>
        <begin position="140"/>
        <end position="280"/>
    </location>
</feature>
<proteinExistence type="inferred from homology"/>
<dbReference type="EMBL" id="JAGQHS010000009">
    <property type="protein sequence ID" value="MCA9754755.1"/>
    <property type="molecule type" value="Genomic_DNA"/>
</dbReference>
<feature type="chain" id="PRO_5037859425" evidence="2">
    <location>
        <begin position="41"/>
        <end position="532"/>
    </location>
</feature>
<feature type="signal peptide" evidence="2">
    <location>
        <begin position="1"/>
        <end position="40"/>
    </location>
</feature>
<dbReference type="InterPro" id="IPR052042">
    <property type="entry name" value="Tail_sheath_structural"/>
</dbReference>
<dbReference type="AlphaFoldDB" id="A0A956NBW1"/>
<protein>
    <submittedName>
        <fullName evidence="5">Phage tail sheath subtilisin-like domain-containing protein</fullName>
    </submittedName>
</protein>
<evidence type="ECO:0000256" key="1">
    <source>
        <dbReference type="ARBA" id="ARBA00008005"/>
    </source>
</evidence>
<sequence>MIDSNEVFVDGGCAMEHGRSIRVAPLCLWLLLLASFSAHAATIEPVPTGVAAFVGMATDGPMDTPVLVSDFTEFKEIFGDSGQGLSNPYLPPSAASFFLNGGAQLWVVRVADDQNDTVIGIDGGSPGSRSGLQTLRDVDEVSVVAAPGMTTAAVQSAMIALCEELGDRMAVLDSQSMDDVNAVLAQRAALDSPLGDGAIYFPWVKAAPSGETMVLPPSGFVAGAFARTAPPDAPVGTIVSASDVSYRLTAQQSDVLTQAGVNAIRYFSGPDVRIWGARTLSSDPEWKYVAIRRVGLFLLESIYEGTEWSIFEDNDETLWNELRAVTEDFLLGLFQQGWFQGSSPSDAYFVRCDRTTMTQQDIDEGRTILIFGIAPTRPAEFLILQIVHERANSSSVPPHVAQVTDGIVAFPNPFQGRVTLRLVGGASASDPSSTVSLAGNAGAFRVLDVNGRQVRRLSTNGSVAGFGSGFEARSAAGSAAGFVTGSAVGSGVVSGVEWDGRDDFGRSLPSGTYYIRFDGPHASYETKLLKLR</sequence>
<reference evidence="5" key="2">
    <citation type="journal article" date="2021" name="Microbiome">
        <title>Successional dynamics and alternative stable states in a saline activated sludge microbial community over 9 years.</title>
        <authorList>
            <person name="Wang Y."/>
            <person name="Ye J."/>
            <person name="Ju F."/>
            <person name="Liu L."/>
            <person name="Boyd J.A."/>
            <person name="Deng Y."/>
            <person name="Parks D.H."/>
            <person name="Jiang X."/>
            <person name="Yin X."/>
            <person name="Woodcroft B.J."/>
            <person name="Tyson G.W."/>
            <person name="Hugenholtz P."/>
            <person name="Polz M.F."/>
            <person name="Zhang T."/>
        </authorList>
    </citation>
    <scope>NUCLEOTIDE SEQUENCE</scope>
    <source>
        <strain evidence="5">HKST-UBA02</strain>
    </source>
</reference>
<feature type="domain" description="Tail sheath protein C-terminal" evidence="4">
    <location>
        <begin position="281"/>
        <end position="387"/>
    </location>
</feature>
<dbReference type="Pfam" id="PF04984">
    <property type="entry name" value="Phage_sheath_1"/>
    <property type="match status" value="1"/>
</dbReference>
<dbReference type="Gene3D" id="2.60.40.4070">
    <property type="match status" value="1"/>
</dbReference>